<evidence type="ECO:0000256" key="5">
    <source>
        <dbReference type="ARBA" id="ARBA00022989"/>
    </source>
</evidence>
<keyword evidence="10" id="KW-1185">Reference proteome</keyword>
<feature type="transmembrane region" description="Helical" evidence="7">
    <location>
        <begin position="55"/>
        <end position="75"/>
    </location>
</feature>
<dbReference type="PANTHER" id="PTHR43652:SF2">
    <property type="entry name" value="BASIC AMINO ACID ANTIPORTER YFCC-RELATED"/>
    <property type="match status" value="1"/>
</dbReference>
<evidence type="ECO:0000256" key="7">
    <source>
        <dbReference type="SAM" id="Phobius"/>
    </source>
</evidence>
<dbReference type="GO" id="GO:0008324">
    <property type="term" value="F:monoatomic cation transmembrane transporter activity"/>
    <property type="evidence" value="ECO:0007669"/>
    <property type="project" value="InterPro"/>
</dbReference>
<dbReference type="EMBL" id="JACIEN010000001">
    <property type="protein sequence ID" value="MBB4016427.1"/>
    <property type="molecule type" value="Genomic_DNA"/>
</dbReference>
<dbReference type="Proteomes" id="UP000577362">
    <property type="component" value="Unassembled WGS sequence"/>
</dbReference>
<dbReference type="GO" id="GO:0006813">
    <property type="term" value="P:potassium ion transport"/>
    <property type="evidence" value="ECO:0007669"/>
    <property type="project" value="InterPro"/>
</dbReference>
<dbReference type="RefSeq" id="WP_183316109.1">
    <property type="nucleotide sequence ID" value="NZ_JACIEN010000001.1"/>
</dbReference>
<dbReference type="PANTHER" id="PTHR43652">
    <property type="entry name" value="BASIC AMINO ACID ANTIPORTER YFCC-RELATED"/>
    <property type="match status" value="1"/>
</dbReference>
<organism evidence="9 10">
    <name type="scientific">Chelatococcus caeni</name>
    <dbReference type="NCBI Taxonomy" id="1348468"/>
    <lineage>
        <taxon>Bacteria</taxon>
        <taxon>Pseudomonadati</taxon>
        <taxon>Pseudomonadota</taxon>
        <taxon>Alphaproteobacteria</taxon>
        <taxon>Hyphomicrobiales</taxon>
        <taxon>Chelatococcaceae</taxon>
        <taxon>Chelatococcus</taxon>
    </lineage>
</organism>
<feature type="transmembrane region" description="Helical" evidence="7">
    <location>
        <begin position="28"/>
        <end position="49"/>
    </location>
</feature>
<evidence type="ECO:0000256" key="6">
    <source>
        <dbReference type="ARBA" id="ARBA00023136"/>
    </source>
</evidence>
<feature type="transmembrane region" description="Helical" evidence="7">
    <location>
        <begin position="135"/>
        <end position="160"/>
    </location>
</feature>
<dbReference type="PROSITE" id="PS01271">
    <property type="entry name" value="NA_SULFATE"/>
    <property type="match status" value="1"/>
</dbReference>
<keyword evidence="2" id="KW-0813">Transport</keyword>
<feature type="transmembrane region" description="Helical" evidence="7">
    <location>
        <begin position="389"/>
        <end position="417"/>
    </location>
</feature>
<evidence type="ECO:0000256" key="3">
    <source>
        <dbReference type="ARBA" id="ARBA00022692"/>
    </source>
</evidence>
<feature type="domain" description="RCK C-terminal" evidence="8">
    <location>
        <begin position="287"/>
        <end position="371"/>
    </location>
</feature>
<reference evidence="9 10" key="1">
    <citation type="submission" date="2020-08" db="EMBL/GenBank/DDBJ databases">
        <title>Genomic Encyclopedia of Type Strains, Phase IV (KMG-IV): sequencing the most valuable type-strain genomes for metagenomic binning, comparative biology and taxonomic classification.</title>
        <authorList>
            <person name="Goeker M."/>
        </authorList>
    </citation>
    <scope>NUCLEOTIDE SEQUENCE [LARGE SCALE GENOMIC DNA]</scope>
    <source>
        <strain evidence="9 10">DSM 103737</strain>
    </source>
</reference>
<gene>
    <name evidence="9" type="ORF">GGR16_001433</name>
</gene>
<keyword evidence="4" id="KW-0677">Repeat</keyword>
<evidence type="ECO:0000256" key="1">
    <source>
        <dbReference type="ARBA" id="ARBA00004141"/>
    </source>
</evidence>
<keyword evidence="6 7" id="KW-0472">Membrane</keyword>
<evidence type="ECO:0000259" key="8">
    <source>
        <dbReference type="PROSITE" id="PS51202"/>
    </source>
</evidence>
<proteinExistence type="predicted"/>
<feature type="transmembrane region" description="Helical" evidence="7">
    <location>
        <begin position="437"/>
        <end position="461"/>
    </location>
</feature>
<comment type="subcellular location">
    <subcellularLocation>
        <location evidence="1">Membrane</location>
        <topology evidence="1">Multi-pass membrane protein</topology>
    </subcellularLocation>
</comment>
<dbReference type="Gene3D" id="3.30.70.1450">
    <property type="entry name" value="Regulator of K+ conductance, C-terminal domain"/>
    <property type="match status" value="1"/>
</dbReference>
<dbReference type="SUPFAM" id="SSF116726">
    <property type="entry name" value="TrkA C-terminal domain-like"/>
    <property type="match status" value="2"/>
</dbReference>
<dbReference type="PROSITE" id="PS51202">
    <property type="entry name" value="RCK_C"/>
    <property type="match status" value="2"/>
</dbReference>
<comment type="caution">
    <text evidence="9">The sequence shown here is derived from an EMBL/GenBank/DDBJ whole genome shotgun (WGS) entry which is preliminary data.</text>
</comment>
<feature type="transmembrane region" description="Helical" evidence="7">
    <location>
        <begin position="473"/>
        <end position="491"/>
    </location>
</feature>
<dbReference type="InterPro" id="IPR051679">
    <property type="entry name" value="DASS-Related_Transporters"/>
</dbReference>
<dbReference type="InterPro" id="IPR006037">
    <property type="entry name" value="RCK_C"/>
</dbReference>
<name>A0A840C1W0_9HYPH</name>
<feature type="transmembrane region" description="Helical" evidence="7">
    <location>
        <begin position="497"/>
        <end position="513"/>
    </location>
</feature>
<feature type="transmembrane region" description="Helical" evidence="7">
    <location>
        <begin position="172"/>
        <end position="197"/>
    </location>
</feature>
<feature type="transmembrane region" description="Helical" evidence="7">
    <location>
        <begin position="6"/>
        <end position="21"/>
    </location>
</feature>
<keyword evidence="3 7" id="KW-0812">Transmembrane</keyword>
<feature type="transmembrane region" description="Helical" evidence="7">
    <location>
        <begin position="96"/>
        <end position="123"/>
    </location>
</feature>
<dbReference type="AlphaFoldDB" id="A0A840C1W0"/>
<evidence type="ECO:0000313" key="10">
    <source>
        <dbReference type="Proteomes" id="UP000577362"/>
    </source>
</evidence>
<dbReference type="GO" id="GO:0005886">
    <property type="term" value="C:plasma membrane"/>
    <property type="evidence" value="ECO:0007669"/>
    <property type="project" value="TreeGrafter"/>
</dbReference>
<evidence type="ECO:0000256" key="4">
    <source>
        <dbReference type="ARBA" id="ARBA00022737"/>
    </source>
</evidence>
<dbReference type="Pfam" id="PF03600">
    <property type="entry name" value="CitMHS"/>
    <property type="match status" value="1"/>
</dbReference>
<feature type="transmembrane region" description="Helical" evidence="7">
    <location>
        <begin position="556"/>
        <end position="576"/>
    </location>
</feature>
<evidence type="ECO:0000313" key="9">
    <source>
        <dbReference type="EMBL" id="MBB4016427.1"/>
    </source>
</evidence>
<sequence length="577" mass="60243">MSFEQAGILLLLVGMLVVFALDRLRMEVVALSGLGLAALAGLLPAPAIFSGLSSPAFVTVVELLLIAQVLGRSGLFSGLAGRISAAGWSTRSTSAILCAVTAVISVFMNNIAALALMIPVVFSVCRATALDPRRVLMPVGFAALLGGLCSLSGTPANLIVSQQLGERTGRAFAFFDFAYAGVPVMLAGVIVTVFWAGRALRDGGAGMPGHPGQMRRRVVTEAVIPPGSAFVGTAVAALPVRVHALIRNDRHVLRRPQAQLEVGDILLLEAESTRVSDWIAEGMLARLPFSAPLTGRPERVEAVIMPESTLVGSRLRSLESFHSRGIRILAVAAQTPRIEGRFDDLQLSIGDILYLEGDRDAIDEAVEETELLSLWPTPQRPEDGGTSRLPLGIFAAGVVACILGAAPPLAFGGVVLVLAAAGSLNLRRGLAELDWPILIMLAAMIPLGQAVETTGAAAVLADGLMHALPGEHPLVMIGAVLLLAVVVTPFVNNASTAIVLAPIAMNIAGAAALPPEPFLIAVALGASIDFLTPVGHHNNTIVMGIAGYRFADFLRIGWPATLAACATAILAIPFFWM</sequence>
<dbReference type="InterPro" id="IPR036721">
    <property type="entry name" value="RCK_C_sf"/>
</dbReference>
<feature type="domain" description="RCK C-terminal" evidence="8">
    <location>
        <begin position="207"/>
        <end position="284"/>
    </location>
</feature>
<evidence type="ECO:0000256" key="2">
    <source>
        <dbReference type="ARBA" id="ARBA00022448"/>
    </source>
</evidence>
<accession>A0A840C1W0</accession>
<protein>
    <submittedName>
        <fullName evidence="9">Di/tricarboxylate transporter</fullName>
    </submittedName>
</protein>
<dbReference type="InterPro" id="IPR031312">
    <property type="entry name" value="Na/sul_symport_CS"/>
</dbReference>
<dbReference type="InterPro" id="IPR004680">
    <property type="entry name" value="Cit_transptr-like_dom"/>
</dbReference>
<keyword evidence="5 7" id="KW-1133">Transmembrane helix</keyword>